<keyword evidence="6" id="KW-1185">Reference proteome</keyword>
<name>A0ABQ5IL52_9ASTR</name>
<feature type="domain" description="CCHC-type" evidence="4">
    <location>
        <begin position="347"/>
        <end position="361"/>
    </location>
</feature>
<dbReference type="SMART" id="SM00343">
    <property type="entry name" value="ZnF_C2HC"/>
    <property type="match status" value="2"/>
</dbReference>
<evidence type="ECO:0000313" key="5">
    <source>
        <dbReference type="EMBL" id="GJU00930.1"/>
    </source>
</evidence>
<feature type="coiled-coil region" evidence="2">
    <location>
        <begin position="482"/>
        <end position="509"/>
    </location>
</feature>
<dbReference type="Proteomes" id="UP001151760">
    <property type="component" value="Unassembled WGS sequence"/>
</dbReference>
<dbReference type="SUPFAM" id="SSF57756">
    <property type="entry name" value="Retrovirus zinc finger-like domains"/>
    <property type="match status" value="1"/>
</dbReference>
<feature type="compositionally biased region" description="Basic and acidic residues" evidence="3">
    <location>
        <begin position="669"/>
        <end position="682"/>
    </location>
</feature>
<proteinExistence type="predicted"/>
<dbReference type="EMBL" id="BQNB010020913">
    <property type="protein sequence ID" value="GJU00930.1"/>
    <property type="molecule type" value="Genomic_DNA"/>
</dbReference>
<keyword evidence="1" id="KW-0479">Metal-binding</keyword>
<dbReference type="PROSITE" id="PS50158">
    <property type="entry name" value="ZF_CCHC"/>
    <property type="match status" value="1"/>
</dbReference>
<keyword evidence="1" id="KW-0862">Zinc</keyword>
<dbReference type="InterPro" id="IPR001878">
    <property type="entry name" value="Znf_CCHC"/>
</dbReference>
<dbReference type="InterPro" id="IPR036875">
    <property type="entry name" value="Znf_CCHC_sf"/>
</dbReference>
<dbReference type="SUPFAM" id="SSF56672">
    <property type="entry name" value="DNA/RNA polymerases"/>
    <property type="match status" value="1"/>
</dbReference>
<dbReference type="InterPro" id="IPR043502">
    <property type="entry name" value="DNA/RNA_pol_sf"/>
</dbReference>
<dbReference type="Pfam" id="PF14223">
    <property type="entry name" value="Retrotran_gag_2"/>
    <property type="match status" value="1"/>
</dbReference>
<accession>A0ABQ5IL52</accession>
<evidence type="ECO:0000256" key="1">
    <source>
        <dbReference type="PROSITE-ProRule" id="PRU00047"/>
    </source>
</evidence>
<dbReference type="Pfam" id="PF00098">
    <property type="entry name" value="zf-CCHC"/>
    <property type="match status" value="1"/>
</dbReference>
<gene>
    <name evidence="5" type="ORF">Tco_1111268</name>
</gene>
<reference evidence="5" key="2">
    <citation type="submission" date="2022-01" db="EMBL/GenBank/DDBJ databases">
        <authorList>
            <person name="Yamashiro T."/>
            <person name="Shiraishi A."/>
            <person name="Satake H."/>
            <person name="Nakayama K."/>
        </authorList>
    </citation>
    <scope>NUCLEOTIDE SEQUENCE</scope>
</reference>
<sequence length="1501" mass="170882">MSEAENYTPASSVTTLRISIIKKGEYDLWCMKMRQYIAITDHIICDIITNGDQATTEPASSSGQPSAPKTLIVVNARRNNEKALNILLSAIPDRHLLSFHDAQDARSLWAAIKARFGGNKESKKMQKNLLKQQFETFVVGAREELDSAYDRFQNIISMLELYDAKVSCEDANLKFLRSLPSVWHVVATMIRGQPGLDELDFDDLYNNLKVYEHELKGASSSNSQSIAFMSAEIKGSTSRQSTADDKSEIITKGYAQASSSKLKETLNSSFNSDEIICSFFAQQASMPETHDDEDLLQIDDDAMEEIDIRWQVAMITARIRKFMRKTGRPIDLKPKNGITFDKSKIECFNCQKLGHFARECKFAKYQANRANGSKEKRIVPIEDSNSKALVAKDSQGEIDWTKEFDDDPVTFAMVALNGIEEDDWSIEIDADHVDLGQDGLGVFDWSEEADNAPVALALMATSSTDSSNSEMEYDLKMRDWKLGEKQKEFDNVIKERDELKEKLEKWSNATLLQTEILNKQKVLNDKTCIGFGVEYSSSEESNNSSGDENLTSPLYENFKREKAYKAVPLPTGIIIPPRVDVAFTRIDELAIRNKLINKQNSESSGTDHESCESKNRDDLIKNKEQTQNTVKSNTDRNKVIIEDWVDSDDEEVPLGFSEIKKQTVLKSETSSENKSPRSKDSFGQRSRRRGLRCRDSKLCFVCYSPDHLIKDCNLHERNLKKTQKPKPLEKQGSRESISVWNNISRVNHRNFSSDYRHPHQRRYFIPLVVLTRESLKSTVRSKMSQAVPSQSTASAFYQNTARPNVSKAVLSQSTARPYFPRPVFSTSTGRPYYPRMDNVRPRASSSSPPTGFFNTRTVDRPKSPKPIIKSKWVKKESTAGTQAVLPQTKGEKGSVVTSPTQTWRPKGAYLDHRHKNNGSYTLKKFEYGNPEEELKDHAIIDSGCSGSMTGDKDKLSDFKDYKGGYVAFATFKGRTACKVWTLKEDLMLFLRGESNDDLPKDGIFDGNSFDDENKEEEIDLDLNNMDNTIDELNKDKQLQDGKGVLELNGSLDNIRDVEGTFIRISKTCCNRGIEEEGVDYDEVFAPVARIEAIRLFLAFASFMGFSVYQMDVKSAFLYGNITEEVYVNQPPAPRAWYARLSTFLLKHGYRRGAIDKTLFIKRDRKDIMLVQVYVDDIIFGSTKTSMVKEFEELMQKEFTMSSMGELTFFLGLQVKQSTAGIFISQDKYVKDILNKFDFRTIKPATTPIEAHKALGKDEEGEDVDVHLYRSMIGCLMYLTASRPDIMFAVCLCARFQVTPKVSHMHAVKRIFRYLKHQPKLGLWYPKDSPFHLEAFSDSDYAGDNHDRRSTSGGCQYLGRRLVSWQCKKQTIVAISSTEAEYVAAASCCGQVLWMQNQLFDYGFNFMNTDIHIDNESTICIVKNPVFHSKTKHIQIRHHFIRDCYDQRLINVVKVQLFGSQYWNDEPIAMFKGRTACKVWTLKEDLMLFLRGGLDLKRCYLR</sequence>
<feature type="compositionally biased region" description="Basic and acidic residues" evidence="3">
    <location>
        <begin position="605"/>
        <end position="624"/>
    </location>
</feature>
<dbReference type="CDD" id="cd09272">
    <property type="entry name" value="RNase_HI_RT_Ty1"/>
    <property type="match status" value="1"/>
</dbReference>
<comment type="caution">
    <text evidence="5">The sequence shown here is derived from an EMBL/GenBank/DDBJ whole genome shotgun (WGS) entry which is preliminary data.</text>
</comment>
<protein>
    <submittedName>
        <fullName evidence="5">Ribonuclease H-like domain-containing protein</fullName>
    </submittedName>
</protein>
<dbReference type="PANTHER" id="PTHR11439">
    <property type="entry name" value="GAG-POL-RELATED RETROTRANSPOSON"/>
    <property type="match status" value="1"/>
</dbReference>
<feature type="region of interest" description="Disordered" evidence="3">
    <location>
        <begin position="664"/>
        <end position="687"/>
    </location>
</feature>
<evidence type="ECO:0000313" key="6">
    <source>
        <dbReference type="Proteomes" id="UP001151760"/>
    </source>
</evidence>
<feature type="compositionally biased region" description="Polar residues" evidence="3">
    <location>
        <begin position="843"/>
        <end position="856"/>
    </location>
</feature>
<evidence type="ECO:0000256" key="2">
    <source>
        <dbReference type="SAM" id="Coils"/>
    </source>
</evidence>
<feature type="region of interest" description="Disordered" evidence="3">
    <location>
        <begin position="600"/>
        <end position="634"/>
    </location>
</feature>
<feature type="region of interest" description="Disordered" evidence="3">
    <location>
        <begin position="838"/>
        <end position="865"/>
    </location>
</feature>
<dbReference type="InterPro" id="IPR013103">
    <property type="entry name" value="RVT_2"/>
</dbReference>
<dbReference type="Pfam" id="PF07727">
    <property type="entry name" value="RVT_2"/>
    <property type="match status" value="2"/>
</dbReference>
<reference evidence="5" key="1">
    <citation type="journal article" date="2022" name="Int. J. Mol. Sci.">
        <title>Draft Genome of Tanacetum Coccineum: Genomic Comparison of Closely Related Tanacetum-Family Plants.</title>
        <authorList>
            <person name="Yamashiro T."/>
            <person name="Shiraishi A."/>
            <person name="Nakayama K."/>
            <person name="Satake H."/>
        </authorList>
    </citation>
    <scope>NUCLEOTIDE SEQUENCE</scope>
</reference>
<evidence type="ECO:0000256" key="3">
    <source>
        <dbReference type="SAM" id="MobiDB-lite"/>
    </source>
</evidence>
<organism evidence="5 6">
    <name type="scientific">Tanacetum coccineum</name>
    <dbReference type="NCBI Taxonomy" id="301880"/>
    <lineage>
        <taxon>Eukaryota</taxon>
        <taxon>Viridiplantae</taxon>
        <taxon>Streptophyta</taxon>
        <taxon>Embryophyta</taxon>
        <taxon>Tracheophyta</taxon>
        <taxon>Spermatophyta</taxon>
        <taxon>Magnoliopsida</taxon>
        <taxon>eudicotyledons</taxon>
        <taxon>Gunneridae</taxon>
        <taxon>Pentapetalae</taxon>
        <taxon>asterids</taxon>
        <taxon>campanulids</taxon>
        <taxon>Asterales</taxon>
        <taxon>Asteraceae</taxon>
        <taxon>Asteroideae</taxon>
        <taxon>Anthemideae</taxon>
        <taxon>Anthemidinae</taxon>
        <taxon>Tanacetum</taxon>
    </lineage>
</organism>
<evidence type="ECO:0000259" key="4">
    <source>
        <dbReference type="PROSITE" id="PS50158"/>
    </source>
</evidence>
<keyword evidence="2" id="KW-0175">Coiled coil</keyword>
<dbReference type="PANTHER" id="PTHR11439:SF495">
    <property type="entry name" value="REVERSE TRANSCRIPTASE, RNA-DEPENDENT DNA POLYMERASE-RELATED"/>
    <property type="match status" value="1"/>
</dbReference>
<keyword evidence="1" id="KW-0863">Zinc-finger</keyword>